<organism evidence="1 2">
    <name type="scientific">Bacillus phage vB_BsuM-Goe3</name>
    <dbReference type="NCBI Taxonomy" id="1933063"/>
    <lineage>
        <taxon>Viruses</taxon>
        <taxon>Duplodnaviria</taxon>
        <taxon>Heunggongvirae</taxon>
        <taxon>Uroviricota</taxon>
        <taxon>Caudoviricetes</taxon>
        <taxon>Herelleviridae</taxon>
        <taxon>Bastillevirinae</taxon>
        <taxon>Grisebachstrassevirus</taxon>
        <taxon>Grisebachstrassevirus goe3</taxon>
    </lineage>
</organism>
<dbReference type="EMBL" id="KY368640">
    <property type="protein sequence ID" value="APZ82700.1"/>
    <property type="molecule type" value="Genomic_DNA"/>
</dbReference>
<name>A0A217ERG1_BPGO3</name>
<dbReference type="Proteomes" id="UP000221795">
    <property type="component" value="Segment"/>
</dbReference>
<evidence type="ECO:0000313" key="2">
    <source>
        <dbReference type="Proteomes" id="UP000221795"/>
    </source>
</evidence>
<proteinExistence type="predicted"/>
<accession>A0A217ERG1</accession>
<protein>
    <submittedName>
        <fullName evidence="1">Uncharacterized protein</fullName>
    </submittedName>
</protein>
<reference evidence="1" key="1">
    <citation type="journal article" date="2017" name="Viruses">
        <title>Characterization of Bacillus subtilis Viruses vB_BsuM-Goe2 and vB_BsuM-Goe3.</title>
        <authorList>
            <person name="Willms I.M."/>
            <person name="Hoppert M."/>
            <person name="Hertel R."/>
        </authorList>
    </citation>
    <scope>NUCLEOTIDE SEQUENCE [LARGE SCALE GENOMIC DNA]</scope>
</reference>
<organismHost>
    <name type="scientific">Bacillus subtilis</name>
    <dbReference type="NCBI Taxonomy" id="1423"/>
</organismHost>
<keyword evidence="2" id="KW-1185">Reference proteome</keyword>
<evidence type="ECO:0000313" key="1">
    <source>
        <dbReference type="EMBL" id="APZ82700.1"/>
    </source>
</evidence>
<sequence>MKNIADVLEKLLEGRTAPDKTIFVKDTTGELVHVSEIGLDDNRDLIIQIEGQVKLAGENK</sequence>
<gene>
    <name evidence="1" type="ORF">Goe3_c23900</name>
</gene>